<dbReference type="Proteomes" id="UP000594454">
    <property type="component" value="Chromosome 3"/>
</dbReference>
<sequence length="94" mass="10872">MELRNPGKFFGSLLNRKHEYFSDKAFIEDCEPTTVNDDNIEEVEELVFENSRFGIKEMAQVLNINNSPQESSIRSAWKIALTIDMLALTQKDLF</sequence>
<proteinExistence type="predicted"/>
<dbReference type="AlphaFoldDB" id="A0A7R8UPK0"/>
<gene>
    <name evidence="1" type="ORF">HERILL_LOCUS7334</name>
</gene>
<organism evidence="1 2">
    <name type="scientific">Hermetia illucens</name>
    <name type="common">Black soldier fly</name>
    <dbReference type="NCBI Taxonomy" id="343691"/>
    <lineage>
        <taxon>Eukaryota</taxon>
        <taxon>Metazoa</taxon>
        <taxon>Ecdysozoa</taxon>
        <taxon>Arthropoda</taxon>
        <taxon>Hexapoda</taxon>
        <taxon>Insecta</taxon>
        <taxon>Pterygota</taxon>
        <taxon>Neoptera</taxon>
        <taxon>Endopterygota</taxon>
        <taxon>Diptera</taxon>
        <taxon>Brachycera</taxon>
        <taxon>Stratiomyomorpha</taxon>
        <taxon>Stratiomyidae</taxon>
        <taxon>Hermetiinae</taxon>
        <taxon>Hermetia</taxon>
    </lineage>
</organism>
<keyword evidence="2" id="KW-1185">Reference proteome</keyword>
<protein>
    <submittedName>
        <fullName evidence="1">Uncharacterized protein</fullName>
    </submittedName>
</protein>
<evidence type="ECO:0000313" key="2">
    <source>
        <dbReference type="Proteomes" id="UP000594454"/>
    </source>
</evidence>
<evidence type="ECO:0000313" key="1">
    <source>
        <dbReference type="EMBL" id="CAD7084440.1"/>
    </source>
</evidence>
<reference evidence="1 2" key="1">
    <citation type="submission" date="2020-11" db="EMBL/GenBank/DDBJ databases">
        <authorList>
            <person name="Wallbank WR R."/>
            <person name="Pardo Diaz C."/>
            <person name="Kozak K."/>
            <person name="Martin S."/>
            <person name="Jiggins C."/>
            <person name="Moest M."/>
            <person name="Warren A I."/>
            <person name="Generalovic N T."/>
            <person name="Byers J.R.P. K."/>
            <person name="Montejo-Kovacevich G."/>
            <person name="Yen C E."/>
        </authorList>
    </citation>
    <scope>NUCLEOTIDE SEQUENCE [LARGE SCALE GENOMIC DNA]</scope>
</reference>
<name>A0A7R8UPK0_HERIL</name>
<dbReference type="InParanoid" id="A0A7R8UPK0"/>
<accession>A0A7R8UPK0</accession>
<dbReference type="EMBL" id="LR899011">
    <property type="protein sequence ID" value="CAD7084440.1"/>
    <property type="molecule type" value="Genomic_DNA"/>
</dbReference>